<dbReference type="OrthoDB" id="9806350at2"/>
<accession>A0A090D1U2</accession>
<dbReference type="EMBL" id="CCEJ010000003">
    <property type="protein sequence ID" value="CDR33748.1"/>
    <property type="molecule type" value="Genomic_DNA"/>
</dbReference>
<evidence type="ECO:0000259" key="1">
    <source>
        <dbReference type="Pfam" id="PF14588"/>
    </source>
</evidence>
<name>A0A090D1U2_9BACT</name>
<protein>
    <submittedName>
        <fullName evidence="2">Endoribonuclease L-PSP</fullName>
    </submittedName>
</protein>
<dbReference type="RefSeq" id="WP_041017177.1">
    <property type="nucleotide sequence ID" value="NZ_CCEJ010000003.1"/>
</dbReference>
<dbReference type="SUPFAM" id="SSF55298">
    <property type="entry name" value="YjgF-like"/>
    <property type="match status" value="1"/>
</dbReference>
<gene>
    <name evidence="2" type="ORF">CSEC_0921</name>
</gene>
<dbReference type="STRING" id="1437425.CSEC_0921"/>
<dbReference type="eggNOG" id="COG0251">
    <property type="taxonomic scope" value="Bacteria"/>
</dbReference>
<dbReference type="InterPro" id="IPR035959">
    <property type="entry name" value="RutC-like_sf"/>
</dbReference>
<dbReference type="AlphaFoldDB" id="A0A090D1U2"/>
<dbReference type="Pfam" id="PF14588">
    <property type="entry name" value="YjgF_endoribonc"/>
    <property type="match status" value="1"/>
</dbReference>
<organism evidence="2 3">
    <name type="scientific">Candidatus Criblamydia sequanensis CRIB-18</name>
    <dbReference type="NCBI Taxonomy" id="1437425"/>
    <lineage>
        <taxon>Bacteria</taxon>
        <taxon>Pseudomonadati</taxon>
        <taxon>Chlamydiota</taxon>
        <taxon>Chlamydiia</taxon>
        <taxon>Parachlamydiales</taxon>
        <taxon>Candidatus Criblamydiaceae</taxon>
        <taxon>Candidatus Criblamydia</taxon>
    </lineage>
</organism>
<feature type="domain" description="Endoribonuclease L-PSP/chorismate mutase-like" evidence="1">
    <location>
        <begin position="17"/>
        <end position="158"/>
    </location>
</feature>
<evidence type="ECO:0000313" key="2">
    <source>
        <dbReference type="EMBL" id="CDR33748.1"/>
    </source>
</evidence>
<dbReference type="CDD" id="cd02199">
    <property type="entry name" value="YjgF_YER057c_UK114_like_1"/>
    <property type="match status" value="1"/>
</dbReference>
<dbReference type="PANTHER" id="PTHR43760">
    <property type="entry name" value="ENDORIBONUCLEASE-RELATED"/>
    <property type="match status" value="1"/>
</dbReference>
<proteinExistence type="predicted"/>
<reference evidence="2" key="2">
    <citation type="submission" date="2014-09" db="EMBL/GenBank/DDBJ databases">
        <title>Criblamydia sequanensis harbors a mega-plasmid encoding arsenite resistance.</title>
        <authorList>
            <person name="Bertelli C."/>
            <person name="Goesmann A."/>
            <person name="Greub G."/>
        </authorList>
    </citation>
    <scope>NUCLEOTIDE SEQUENCE [LARGE SCALE GENOMIC DNA]</scope>
    <source>
        <strain evidence="2">CRIB-18</strain>
    </source>
</reference>
<comment type="caution">
    <text evidence="2">The sequence shown here is derived from an EMBL/GenBank/DDBJ whole genome shotgun (WGS) entry which is preliminary data.</text>
</comment>
<dbReference type="Proteomes" id="UP000031552">
    <property type="component" value="Unassembled WGS sequence"/>
</dbReference>
<reference evidence="2" key="1">
    <citation type="submission" date="2013-12" db="EMBL/GenBank/DDBJ databases">
        <authorList>
            <person name="Linke B."/>
        </authorList>
    </citation>
    <scope>NUCLEOTIDE SEQUENCE [LARGE SCALE GENOMIC DNA]</scope>
    <source>
        <strain evidence="2">CRIB-18</strain>
    </source>
</reference>
<keyword evidence="3" id="KW-1185">Reference proteome</keyword>
<evidence type="ECO:0000313" key="3">
    <source>
        <dbReference type="Proteomes" id="UP000031552"/>
    </source>
</evidence>
<dbReference type="PANTHER" id="PTHR43760:SF1">
    <property type="entry name" value="ENDORIBONUCLEASE L-PSP_CHORISMATE MUTASE-LIKE DOMAIN-CONTAINING PROTEIN"/>
    <property type="match status" value="1"/>
</dbReference>
<dbReference type="Gene3D" id="3.30.1330.40">
    <property type="entry name" value="RutC-like"/>
    <property type="match status" value="1"/>
</dbReference>
<sequence length="172" mass="18351">MLEQNGNKTVASSLSTRLKELKIELPSPPTPLGAYVESSDTGNLLFLSGTLPIVNQKLAVSGRLGKNLSVRDGQQAARIASLNALAIAKQHLVNLDRLKKLVKLTVLVVTTEQFTDHAAVADGASDLFVQIFGSKAGHVRLVYGVQSLPIGAPVVVDVIFEIEPTSQSLTKR</sequence>
<dbReference type="InterPro" id="IPR013813">
    <property type="entry name" value="Endoribo_LPSP/chorism_mut-like"/>
</dbReference>